<dbReference type="EMBL" id="BAAAZC010000002">
    <property type="protein sequence ID" value="GAA3958175.1"/>
    <property type="molecule type" value="Genomic_DNA"/>
</dbReference>
<dbReference type="InterPro" id="IPR029068">
    <property type="entry name" value="Glyas_Bleomycin-R_OHBP_Dase"/>
</dbReference>
<comment type="caution">
    <text evidence="2">The sequence shown here is derived from an EMBL/GenBank/DDBJ whole genome shotgun (WGS) entry which is preliminary data.</text>
</comment>
<keyword evidence="3" id="KW-1185">Reference proteome</keyword>
<dbReference type="SUPFAM" id="SSF54593">
    <property type="entry name" value="Glyoxalase/Bleomycin resistance protein/Dihydroxybiphenyl dioxygenase"/>
    <property type="match status" value="1"/>
</dbReference>
<name>A0ABP7P1L6_9SPHI</name>
<evidence type="ECO:0000259" key="1">
    <source>
        <dbReference type="PROSITE" id="PS51819"/>
    </source>
</evidence>
<evidence type="ECO:0000313" key="3">
    <source>
        <dbReference type="Proteomes" id="UP001500742"/>
    </source>
</evidence>
<evidence type="ECO:0000313" key="2">
    <source>
        <dbReference type="EMBL" id="GAA3958175.1"/>
    </source>
</evidence>
<dbReference type="Gene3D" id="3.10.180.10">
    <property type="entry name" value="2,3-Dihydroxybiphenyl 1,2-Dioxygenase, domain 1"/>
    <property type="match status" value="1"/>
</dbReference>
<dbReference type="InterPro" id="IPR037523">
    <property type="entry name" value="VOC_core"/>
</dbReference>
<accession>A0ABP7P1L6</accession>
<dbReference type="InterPro" id="IPR004360">
    <property type="entry name" value="Glyas_Fos-R_dOase_dom"/>
</dbReference>
<proteinExistence type="predicted"/>
<reference evidence="3" key="1">
    <citation type="journal article" date="2019" name="Int. J. Syst. Evol. Microbiol.">
        <title>The Global Catalogue of Microorganisms (GCM) 10K type strain sequencing project: providing services to taxonomists for standard genome sequencing and annotation.</title>
        <authorList>
            <consortium name="The Broad Institute Genomics Platform"/>
            <consortium name="The Broad Institute Genome Sequencing Center for Infectious Disease"/>
            <person name="Wu L."/>
            <person name="Ma J."/>
        </authorList>
    </citation>
    <scope>NUCLEOTIDE SEQUENCE [LARGE SCALE GENOMIC DNA]</scope>
    <source>
        <strain evidence="3">JCM 16601</strain>
    </source>
</reference>
<dbReference type="Pfam" id="PF00903">
    <property type="entry name" value="Glyoxalase"/>
    <property type="match status" value="1"/>
</dbReference>
<feature type="domain" description="VOC" evidence="1">
    <location>
        <begin position="14"/>
        <end position="135"/>
    </location>
</feature>
<protein>
    <recommendedName>
        <fullName evidence="1">VOC domain-containing protein</fullName>
    </recommendedName>
</protein>
<dbReference type="Proteomes" id="UP001500742">
    <property type="component" value="Unassembled WGS sequence"/>
</dbReference>
<gene>
    <name evidence="2" type="ORF">GCM10022210_01840</name>
</gene>
<dbReference type="PROSITE" id="PS51819">
    <property type="entry name" value="VOC"/>
    <property type="match status" value="1"/>
</dbReference>
<organism evidence="2 3">
    <name type="scientific">Mucilaginibacter dorajii</name>
    <dbReference type="NCBI Taxonomy" id="692994"/>
    <lineage>
        <taxon>Bacteria</taxon>
        <taxon>Pseudomonadati</taxon>
        <taxon>Bacteroidota</taxon>
        <taxon>Sphingobacteriia</taxon>
        <taxon>Sphingobacteriales</taxon>
        <taxon>Sphingobacteriaceae</taxon>
        <taxon>Mucilaginibacter</taxon>
    </lineage>
</organism>
<sequence>MYFFLFIFTKTPAVMKLIPIFKVRDMHIALRHYTEVLDFVMTDPDDTVDSPVIDLGNGDAAFQITTHESEKLFGSVANVWVDDVDAQFAKYKARGLNTSGKQNSPVEQGPFDQTWGRREFYVKDPDGNTLRFVALIK</sequence>